<evidence type="ECO:0000256" key="3">
    <source>
        <dbReference type="SAM" id="SignalP"/>
    </source>
</evidence>
<dbReference type="RefSeq" id="WP_354663354.1">
    <property type="nucleotide sequence ID" value="NZ_JBEXAC010000002.1"/>
</dbReference>
<organism evidence="4 5">
    <name type="scientific">Chitinophaga defluvii</name>
    <dbReference type="NCBI Taxonomy" id="3163343"/>
    <lineage>
        <taxon>Bacteria</taxon>
        <taxon>Pseudomonadati</taxon>
        <taxon>Bacteroidota</taxon>
        <taxon>Chitinophagia</taxon>
        <taxon>Chitinophagales</taxon>
        <taxon>Chitinophagaceae</taxon>
        <taxon>Chitinophaga</taxon>
    </lineage>
</organism>
<name>A0ABV2TCN7_9BACT</name>
<sequence length="333" mass="36891">MRYLKGYCILLVASMAACSKGSTTTELAGNWMSRAEFRGVARSAAVAFVIDDKAYVGTGYDGEKRLQDFFVYTQADNQWKQIADFTGAARTNAIGMAIKGKGYVGTGYDGTKKLKDFLEYDPATNAWTPRAPFGGSARIGAVAFSVLDKGYVGTGNDGNYLIDMWKYDPDTDKWTEENTFNSGKRTNASAFVINDKAYVCMGTNNNSYVTDFYEFDPVTTKWKELRKIDNVSDETYDDNYNFKGSNAAAFAMNNKGYICTGLKGSGSLSTAVWEYDPVNDSWTQRRDFEGAARTDAVGFSIKNRGYVMLGSSSNLPFDNMFEFDPLATYNKND</sequence>
<evidence type="ECO:0000256" key="1">
    <source>
        <dbReference type="ARBA" id="ARBA00022441"/>
    </source>
</evidence>
<feature type="chain" id="PRO_5046750279" description="Galactose oxidase" evidence="3">
    <location>
        <begin position="20"/>
        <end position="333"/>
    </location>
</feature>
<keyword evidence="5" id="KW-1185">Reference proteome</keyword>
<evidence type="ECO:0000313" key="5">
    <source>
        <dbReference type="Proteomes" id="UP001549749"/>
    </source>
</evidence>
<evidence type="ECO:0000256" key="2">
    <source>
        <dbReference type="ARBA" id="ARBA00022737"/>
    </source>
</evidence>
<feature type="signal peptide" evidence="3">
    <location>
        <begin position="1"/>
        <end position="19"/>
    </location>
</feature>
<evidence type="ECO:0000313" key="4">
    <source>
        <dbReference type="EMBL" id="MET7000801.1"/>
    </source>
</evidence>
<reference evidence="4 5" key="1">
    <citation type="submission" date="2024-06" db="EMBL/GenBank/DDBJ databases">
        <title>Chitinophaga defluvii sp. nov., isolated from municipal sewage.</title>
        <authorList>
            <person name="Zhang L."/>
        </authorList>
    </citation>
    <scope>NUCLEOTIDE SEQUENCE [LARGE SCALE GENOMIC DNA]</scope>
    <source>
        <strain evidence="4 5">H8</strain>
    </source>
</reference>
<dbReference type="Gene3D" id="2.120.10.80">
    <property type="entry name" value="Kelch-type beta propeller"/>
    <property type="match status" value="2"/>
</dbReference>
<gene>
    <name evidence="4" type="ORF">ABR189_25690</name>
</gene>
<dbReference type="InterPro" id="IPR015915">
    <property type="entry name" value="Kelch-typ_b-propeller"/>
</dbReference>
<keyword evidence="1" id="KW-0880">Kelch repeat</keyword>
<dbReference type="Proteomes" id="UP001549749">
    <property type="component" value="Unassembled WGS sequence"/>
</dbReference>
<dbReference type="SUPFAM" id="SSF117281">
    <property type="entry name" value="Kelch motif"/>
    <property type="match status" value="2"/>
</dbReference>
<proteinExistence type="predicted"/>
<dbReference type="EMBL" id="JBEXAC010000002">
    <property type="protein sequence ID" value="MET7000801.1"/>
    <property type="molecule type" value="Genomic_DNA"/>
</dbReference>
<dbReference type="PANTHER" id="PTHR45632:SF3">
    <property type="entry name" value="KELCH-LIKE PROTEIN 32"/>
    <property type="match status" value="1"/>
</dbReference>
<keyword evidence="3" id="KW-0732">Signal</keyword>
<comment type="caution">
    <text evidence="4">The sequence shown here is derived from an EMBL/GenBank/DDBJ whole genome shotgun (WGS) entry which is preliminary data.</text>
</comment>
<dbReference type="PROSITE" id="PS51257">
    <property type="entry name" value="PROKAR_LIPOPROTEIN"/>
    <property type="match status" value="1"/>
</dbReference>
<accession>A0ABV2TCN7</accession>
<keyword evidence="2" id="KW-0677">Repeat</keyword>
<dbReference type="Pfam" id="PF01344">
    <property type="entry name" value="Kelch_1"/>
    <property type="match status" value="1"/>
</dbReference>
<evidence type="ECO:0008006" key="6">
    <source>
        <dbReference type="Google" id="ProtNLM"/>
    </source>
</evidence>
<dbReference type="PANTHER" id="PTHR45632">
    <property type="entry name" value="LD33804P"/>
    <property type="match status" value="1"/>
</dbReference>
<protein>
    <recommendedName>
        <fullName evidence="6">Galactose oxidase</fullName>
    </recommendedName>
</protein>
<dbReference type="InterPro" id="IPR006652">
    <property type="entry name" value="Kelch_1"/>
</dbReference>